<name>A0A1Y3U9X4_9ACTN</name>
<dbReference type="Proteomes" id="UP000196560">
    <property type="component" value="Unassembled WGS sequence"/>
</dbReference>
<reference evidence="4" key="1">
    <citation type="submission" date="2017-04" db="EMBL/GenBank/DDBJ databases">
        <title>Function of individual gut microbiota members based on whole genome sequencing of pure cultures obtained from chicken caecum.</title>
        <authorList>
            <person name="Medvecky M."/>
            <person name="Cejkova D."/>
            <person name="Polansky O."/>
            <person name="Karasova D."/>
            <person name="Kubasova T."/>
            <person name="Cizek A."/>
            <person name="Rychlik I."/>
        </authorList>
    </citation>
    <scope>NUCLEOTIDE SEQUENCE [LARGE SCALE GENOMIC DNA]</scope>
    <source>
        <strain evidence="4">An70</strain>
    </source>
</reference>
<sequence>MGRGPQMPAMPLSLVHSGDTVTVARVRGNESIKHHLENLGFVEGSEVHVVSSSGSNIIVTIKGARFGLDAKVAAHVMTA</sequence>
<dbReference type="GO" id="GO:0046914">
    <property type="term" value="F:transition metal ion binding"/>
    <property type="evidence" value="ECO:0007669"/>
    <property type="project" value="InterPro"/>
</dbReference>
<dbReference type="SMART" id="SM00899">
    <property type="entry name" value="FeoA"/>
    <property type="match status" value="1"/>
</dbReference>
<dbReference type="PANTHER" id="PTHR43151">
    <property type="entry name" value="FEOA FAMILY PROTEIN"/>
    <property type="match status" value="1"/>
</dbReference>
<dbReference type="eggNOG" id="COG1918">
    <property type="taxonomic scope" value="Bacteria"/>
</dbReference>
<dbReference type="EMBL" id="NFHO01000009">
    <property type="protein sequence ID" value="OUN42140.1"/>
    <property type="molecule type" value="Genomic_DNA"/>
</dbReference>
<dbReference type="AlphaFoldDB" id="A0A1Y3U9X4"/>
<dbReference type="InterPro" id="IPR008988">
    <property type="entry name" value="Transcriptional_repressor_C"/>
</dbReference>
<dbReference type="SUPFAM" id="SSF50037">
    <property type="entry name" value="C-terminal domain of transcriptional repressors"/>
    <property type="match status" value="1"/>
</dbReference>
<comment type="caution">
    <text evidence="3">The sequence shown here is derived from an EMBL/GenBank/DDBJ whole genome shotgun (WGS) entry which is preliminary data.</text>
</comment>
<accession>A0A1Y3U9X4</accession>
<dbReference type="Gene3D" id="2.30.30.90">
    <property type="match status" value="1"/>
</dbReference>
<evidence type="ECO:0000259" key="2">
    <source>
        <dbReference type="SMART" id="SM00899"/>
    </source>
</evidence>
<dbReference type="InterPro" id="IPR053184">
    <property type="entry name" value="FeoA-like"/>
</dbReference>
<protein>
    <submittedName>
        <fullName evidence="3">Ferrous iron transport protein A</fullName>
    </submittedName>
</protein>
<gene>
    <name evidence="3" type="ORF">B5G21_08405</name>
</gene>
<keyword evidence="1" id="KW-0408">Iron</keyword>
<dbReference type="PANTHER" id="PTHR43151:SF1">
    <property type="entry name" value="SSR2333 PROTEIN"/>
    <property type="match status" value="1"/>
</dbReference>
<dbReference type="InterPro" id="IPR038157">
    <property type="entry name" value="FeoA_core_dom"/>
</dbReference>
<evidence type="ECO:0000256" key="1">
    <source>
        <dbReference type="ARBA" id="ARBA00023004"/>
    </source>
</evidence>
<dbReference type="InterPro" id="IPR007167">
    <property type="entry name" value="Fe-transptr_FeoA-like"/>
</dbReference>
<proteinExistence type="predicted"/>
<evidence type="ECO:0000313" key="3">
    <source>
        <dbReference type="EMBL" id="OUN42140.1"/>
    </source>
</evidence>
<evidence type="ECO:0000313" key="4">
    <source>
        <dbReference type="Proteomes" id="UP000196560"/>
    </source>
</evidence>
<dbReference type="Pfam" id="PF04023">
    <property type="entry name" value="FeoA"/>
    <property type="match status" value="1"/>
</dbReference>
<keyword evidence="4" id="KW-1185">Reference proteome</keyword>
<organism evidence="3 4">
    <name type="scientific">Enorma massiliensis</name>
    <dbReference type="NCBI Taxonomy" id="1472761"/>
    <lineage>
        <taxon>Bacteria</taxon>
        <taxon>Bacillati</taxon>
        <taxon>Actinomycetota</taxon>
        <taxon>Coriobacteriia</taxon>
        <taxon>Coriobacteriales</taxon>
        <taxon>Coriobacteriaceae</taxon>
        <taxon>Enorma</taxon>
    </lineage>
</organism>
<dbReference type="STRING" id="1118060.GCA_000311845_00452"/>
<feature type="domain" description="Ferrous iron transporter FeoA-like" evidence="2">
    <location>
        <begin position="10"/>
        <end position="79"/>
    </location>
</feature>